<organism evidence="2 3">
    <name type="scientific">Lophiostoma macrostomum CBS 122681</name>
    <dbReference type="NCBI Taxonomy" id="1314788"/>
    <lineage>
        <taxon>Eukaryota</taxon>
        <taxon>Fungi</taxon>
        <taxon>Dikarya</taxon>
        <taxon>Ascomycota</taxon>
        <taxon>Pezizomycotina</taxon>
        <taxon>Dothideomycetes</taxon>
        <taxon>Pleosporomycetidae</taxon>
        <taxon>Pleosporales</taxon>
        <taxon>Lophiostomataceae</taxon>
        <taxon>Lophiostoma</taxon>
    </lineage>
</organism>
<feature type="compositionally biased region" description="Basic residues" evidence="1">
    <location>
        <begin position="140"/>
        <end position="149"/>
    </location>
</feature>
<gene>
    <name evidence="2" type="ORF">K491DRAFT_721410</name>
</gene>
<dbReference type="AlphaFoldDB" id="A0A6A6SPF5"/>
<protein>
    <submittedName>
        <fullName evidence="2">Uncharacterized protein</fullName>
    </submittedName>
</protein>
<dbReference type="Proteomes" id="UP000799324">
    <property type="component" value="Unassembled WGS sequence"/>
</dbReference>
<proteinExistence type="predicted"/>
<dbReference type="EMBL" id="MU004481">
    <property type="protein sequence ID" value="KAF2649725.1"/>
    <property type="molecule type" value="Genomic_DNA"/>
</dbReference>
<feature type="region of interest" description="Disordered" evidence="1">
    <location>
        <begin position="1"/>
        <end position="158"/>
    </location>
</feature>
<feature type="compositionally biased region" description="Basic and acidic residues" evidence="1">
    <location>
        <begin position="190"/>
        <end position="202"/>
    </location>
</feature>
<sequence length="211" mass="23313">MTTIQRSSMQRPNSQASFANRGSLPTGPIVQKWNEAVQTRDRRQSNYTPATKAQAQAKSTVTATPTPTPLARSFAAALKSQNTPSPSPTTSKSRPQPKPTLERKQTLGRDAIRPWSDIFSVERMEKDLDQIRKGRERQQPTRKGKKGSKGGKGGAFGNYTNEYSAYLLLEETGMLPKAYEVVAAVDIEAFRGEKSRGEKRGGEPGQSWSRE</sequence>
<name>A0A6A6SPF5_9PLEO</name>
<keyword evidence="3" id="KW-1185">Reference proteome</keyword>
<reference evidence="2" key="1">
    <citation type="journal article" date="2020" name="Stud. Mycol.">
        <title>101 Dothideomycetes genomes: a test case for predicting lifestyles and emergence of pathogens.</title>
        <authorList>
            <person name="Haridas S."/>
            <person name="Albert R."/>
            <person name="Binder M."/>
            <person name="Bloem J."/>
            <person name="Labutti K."/>
            <person name="Salamov A."/>
            <person name="Andreopoulos B."/>
            <person name="Baker S."/>
            <person name="Barry K."/>
            <person name="Bills G."/>
            <person name="Bluhm B."/>
            <person name="Cannon C."/>
            <person name="Castanera R."/>
            <person name="Culley D."/>
            <person name="Daum C."/>
            <person name="Ezra D."/>
            <person name="Gonzalez J."/>
            <person name="Henrissat B."/>
            <person name="Kuo A."/>
            <person name="Liang C."/>
            <person name="Lipzen A."/>
            <person name="Lutzoni F."/>
            <person name="Magnuson J."/>
            <person name="Mondo S."/>
            <person name="Nolan M."/>
            <person name="Ohm R."/>
            <person name="Pangilinan J."/>
            <person name="Park H.-J."/>
            <person name="Ramirez L."/>
            <person name="Alfaro M."/>
            <person name="Sun H."/>
            <person name="Tritt A."/>
            <person name="Yoshinaga Y."/>
            <person name="Zwiers L.-H."/>
            <person name="Turgeon B."/>
            <person name="Goodwin S."/>
            <person name="Spatafora J."/>
            <person name="Crous P."/>
            <person name="Grigoriev I."/>
        </authorList>
    </citation>
    <scope>NUCLEOTIDE SEQUENCE</scope>
    <source>
        <strain evidence="2">CBS 122681</strain>
    </source>
</reference>
<feature type="compositionally biased region" description="Basic and acidic residues" evidence="1">
    <location>
        <begin position="100"/>
        <end position="112"/>
    </location>
</feature>
<evidence type="ECO:0000313" key="2">
    <source>
        <dbReference type="EMBL" id="KAF2649725.1"/>
    </source>
</evidence>
<feature type="compositionally biased region" description="Polar residues" evidence="1">
    <location>
        <begin position="45"/>
        <end position="59"/>
    </location>
</feature>
<feature type="compositionally biased region" description="Basic and acidic residues" evidence="1">
    <location>
        <begin position="120"/>
        <end position="139"/>
    </location>
</feature>
<accession>A0A6A6SPF5</accession>
<evidence type="ECO:0000256" key="1">
    <source>
        <dbReference type="SAM" id="MobiDB-lite"/>
    </source>
</evidence>
<feature type="region of interest" description="Disordered" evidence="1">
    <location>
        <begin position="190"/>
        <end position="211"/>
    </location>
</feature>
<evidence type="ECO:0000313" key="3">
    <source>
        <dbReference type="Proteomes" id="UP000799324"/>
    </source>
</evidence>
<feature type="compositionally biased region" description="Polar residues" evidence="1">
    <location>
        <begin position="1"/>
        <end position="20"/>
    </location>
</feature>